<comment type="pathway">
    <text evidence="1 8">Protein modification; [NiFe] hydrogenase maturation.</text>
</comment>
<dbReference type="PROSITE" id="PS51160">
    <property type="entry name" value="ACYLPHOSPHATASE_3"/>
    <property type="match status" value="1"/>
</dbReference>
<dbReference type="PROSITE" id="PS51163">
    <property type="entry name" value="YRDC"/>
    <property type="match status" value="1"/>
</dbReference>
<dbReference type="Gene3D" id="3.30.420.40">
    <property type="match status" value="1"/>
</dbReference>
<evidence type="ECO:0000256" key="9">
    <source>
        <dbReference type="PROSITE-ProRule" id="PRU00520"/>
    </source>
</evidence>
<feature type="region of interest" description="Disordered" evidence="10">
    <location>
        <begin position="1"/>
        <end position="34"/>
    </location>
</feature>
<gene>
    <name evidence="13" type="primary">hypF</name>
    <name evidence="13" type="ORF">WP2W18E01_26190</name>
</gene>
<comment type="function">
    <text evidence="8">Involved in the maturation of [NiFe] hydrogenases. Along with HypE, it catalyzes the synthesis of the CN ligands of the active site iron of [NiFe]-hydrogenases. HypF functions as a carbamoyl transferase using carbamoylphosphate as a substrate and transferring the carboxamido moiety in an ATP-dependent reaction to the thiolate of the C-terminal cysteine of HypE yielding a protein-S-carboxamide.</text>
</comment>
<dbReference type="Pfam" id="PF17788">
    <property type="entry name" value="HypF_C"/>
    <property type="match status" value="1"/>
</dbReference>
<dbReference type="GO" id="GO:0003998">
    <property type="term" value="F:acylphosphatase activity"/>
    <property type="evidence" value="ECO:0007669"/>
    <property type="project" value="UniProtKB-EC"/>
</dbReference>
<comment type="catalytic activity">
    <reaction evidence="9">
        <text>an acyl phosphate + H2O = a carboxylate + phosphate + H(+)</text>
        <dbReference type="Rhea" id="RHEA:14965"/>
        <dbReference type="ChEBI" id="CHEBI:15377"/>
        <dbReference type="ChEBI" id="CHEBI:15378"/>
        <dbReference type="ChEBI" id="CHEBI:29067"/>
        <dbReference type="ChEBI" id="CHEBI:43474"/>
        <dbReference type="ChEBI" id="CHEBI:59918"/>
        <dbReference type="EC" id="3.6.1.7"/>
    </reaction>
</comment>
<keyword evidence="5" id="KW-0863">Zinc-finger</keyword>
<dbReference type="PANTHER" id="PTHR42959">
    <property type="entry name" value="CARBAMOYLTRANSFERASE"/>
    <property type="match status" value="1"/>
</dbReference>
<proteinExistence type="inferred from homology"/>
<dbReference type="GO" id="GO:0003725">
    <property type="term" value="F:double-stranded RNA binding"/>
    <property type="evidence" value="ECO:0007669"/>
    <property type="project" value="InterPro"/>
</dbReference>
<keyword evidence="4" id="KW-0479">Metal-binding</keyword>
<evidence type="ECO:0000256" key="5">
    <source>
        <dbReference type="ARBA" id="ARBA00022771"/>
    </source>
</evidence>
<dbReference type="InterPro" id="IPR001792">
    <property type="entry name" value="Acylphosphatase-like_dom"/>
</dbReference>
<comment type="similarity">
    <text evidence="2 8">Belongs to the carbamoyltransferase HypF family.</text>
</comment>
<feature type="active site" evidence="9">
    <location>
        <position position="59"/>
    </location>
</feature>
<dbReference type="Pfam" id="PF00708">
    <property type="entry name" value="Acylphosphatase"/>
    <property type="match status" value="1"/>
</dbReference>
<dbReference type="Gene3D" id="3.90.870.50">
    <property type="match status" value="1"/>
</dbReference>
<protein>
    <recommendedName>
        <fullName evidence="8">Carbamoyltransferase HypF</fullName>
        <ecNumber evidence="8">6.2.-.-</ecNumber>
    </recommendedName>
</protein>
<dbReference type="GO" id="GO:0016743">
    <property type="term" value="F:carboxyl- or carbamoyltransferase activity"/>
    <property type="evidence" value="ECO:0007669"/>
    <property type="project" value="UniProtKB-UniRule"/>
</dbReference>
<dbReference type="SUPFAM" id="SSF55821">
    <property type="entry name" value="YrdC/RibB"/>
    <property type="match status" value="1"/>
</dbReference>
<dbReference type="InterPro" id="IPR011125">
    <property type="entry name" value="Znf_HypF"/>
</dbReference>
<keyword evidence="9" id="KW-0378">Hydrolase</keyword>
<dbReference type="EMBL" id="AP021927">
    <property type="protein sequence ID" value="BBQ31037.1"/>
    <property type="molecule type" value="Genomic_DNA"/>
</dbReference>
<evidence type="ECO:0000256" key="6">
    <source>
        <dbReference type="ARBA" id="ARBA00022833"/>
    </source>
</evidence>
<dbReference type="Gene3D" id="3.30.420.360">
    <property type="match status" value="1"/>
</dbReference>
<feature type="domain" description="Acylphosphatase-like" evidence="11">
    <location>
        <begin position="44"/>
        <end position="138"/>
    </location>
</feature>
<dbReference type="PIRSF" id="PIRSF006256">
    <property type="entry name" value="CMPcnvr_hdrg_mat"/>
    <property type="match status" value="1"/>
</dbReference>
<evidence type="ECO:0000256" key="7">
    <source>
        <dbReference type="ARBA" id="ARBA00048220"/>
    </source>
</evidence>
<feature type="domain" description="YrdC-like" evidence="12">
    <location>
        <begin position="249"/>
        <end position="445"/>
    </location>
</feature>
<evidence type="ECO:0000313" key="14">
    <source>
        <dbReference type="Proteomes" id="UP000515756"/>
    </source>
</evidence>
<feature type="compositionally biased region" description="Pro residues" evidence="10">
    <location>
        <begin position="1"/>
        <end position="11"/>
    </location>
</feature>
<dbReference type="InterPro" id="IPR036046">
    <property type="entry name" value="Acylphosphatase-like_dom_sf"/>
</dbReference>
<evidence type="ECO:0000256" key="3">
    <source>
        <dbReference type="ARBA" id="ARBA00022598"/>
    </source>
</evidence>
<dbReference type="InterPro" id="IPR017968">
    <property type="entry name" value="Acylphosphatase_CS"/>
</dbReference>
<dbReference type="InterPro" id="IPR055128">
    <property type="entry name" value="HypF_C_2"/>
</dbReference>
<keyword evidence="6" id="KW-0862">Zinc</keyword>
<dbReference type="GO" id="GO:0051604">
    <property type="term" value="P:protein maturation"/>
    <property type="evidence" value="ECO:0007669"/>
    <property type="project" value="TreeGrafter"/>
</dbReference>
<dbReference type="GO" id="GO:0016874">
    <property type="term" value="F:ligase activity"/>
    <property type="evidence" value="ECO:0007669"/>
    <property type="project" value="UniProtKB-UniRule"/>
</dbReference>
<dbReference type="InterPro" id="IPR006070">
    <property type="entry name" value="Sua5-like_dom"/>
</dbReference>
<evidence type="ECO:0000256" key="1">
    <source>
        <dbReference type="ARBA" id="ARBA00004711"/>
    </source>
</evidence>
<keyword evidence="13" id="KW-0808">Transferase</keyword>
<reference evidence="13 14" key="1">
    <citation type="submission" date="2019-12" db="EMBL/GenBank/DDBJ databases">
        <title>complete genome sequences of Aeromonas caviae str. WP2-W18-ESBL-01 isolated from wastewater treatment plant effluent.</title>
        <authorList>
            <person name="Sekizuka T."/>
            <person name="Itokawa K."/>
            <person name="Yatsu K."/>
            <person name="Inamine Y."/>
            <person name="Kuroda M."/>
        </authorList>
    </citation>
    <scope>NUCLEOTIDE SEQUENCE [LARGE SCALE GENOMIC DNA]</scope>
    <source>
        <strain evidence="13 14">WP2-W18-ESBL-01</strain>
    </source>
</reference>
<evidence type="ECO:0000256" key="10">
    <source>
        <dbReference type="SAM" id="MobiDB-lite"/>
    </source>
</evidence>
<dbReference type="AlphaFoldDB" id="A0A6S4TSU6"/>
<keyword evidence="3" id="KW-0436">Ligase</keyword>
<dbReference type="InterPro" id="IPR017945">
    <property type="entry name" value="DHBP_synth_RibB-like_a/b_dom"/>
</dbReference>
<accession>A0A6S4TSU6</accession>
<dbReference type="Proteomes" id="UP000515756">
    <property type="component" value="Chromosome"/>
</dbReference>
<evidence type="ECO:0000256" key="8">
    <source>
        <dbReference type="PIRNR" id="PIRNR006256"/>
    </source>
</evidence>
<feature type="active site" evidence="9">
    <location>
        <position position="77"/>
    </location>
</feature>
<name>A0A6S4TSU6_AERCA</name>
<dbReference type="InterPro" id="IPR051060">
    <property type="entry name" value="Carbamoyltrans_HypF-like"/>
</dbReference>
<dbReference type="Gene3D" id="3.30.110.120">
    <property type="match status" value="1"/>
</dbReference>
<dbReference type="UniPathway" id="UPA00335"/>
<dbReference type="Pfam" id="PF07503">
    <property type="entry name" value="zf-HYPF"/>
    <property type="match status" value="2"/>
</dbReference>
<dbReference type="InterPro" id="IPR004421">
    <property type="entry name" value="Carbamoyltransferase_HypF"/>
</dbReference>
<comment type="catalytic activity">
    <reaction evidence="7 8">
        <text>C-terminal L-cysteinyl-[HypE protein] + carbamoyl phosphate + ATP + H2O = C-terminal S-carboxamide-L-cysteinyl-[HypE protein] + AMP + phosphate + diphosphate + H(+)</text>
        <dbReference type="Rhea" id="RHEA:55636"/>
        <dbReference type="Rhea" id="RHEA-COMP:14247"/>
        <dbReference type="Rhea" id="RHEA-COMP:14392"/>
        <dbReference type="ChEBI" id="CHEBI:15377"/>
        <dbReference type="ChEBI" id="CHEBI:15378"/>
        <dbReference type="ChEBI" id="CHEBI:30616"/>
        <dbReference type="ChEBI" id="CHEBI:33019"/>
        <dbReference type="ChEBI" id="CHEBI:43474"/>
        <dbReference type="ChEBI" id="CHEBI:58228"/>
        <dbReference type="ChEBI" id="CHEBI:76913"/>
        <dbReference type="ChEBI" id="CHEBI:139126"/>
        <dbReference type="ChEBI" id="CHEBI:456215"/>
    </reaction>
</comment>
<dbReference type="PANTHER" id="PTHR42959:SF1">
    <property type="entry name" value="CARBAMOYLTRANSFERASE HYPF"/>
    <property type="match status" value="1"/>
</dbReference>
<evidence type="ECO:0000256" key="2">
    <source>
        <dbReference type="ARBA" id="ARBA00008097"/>
    </source>
</evidence>
<dbReference type="EC" id="6.2.-.-" evidence="8"/>
<evidence type="ECO:0000259" key="12">
    <source>
        <dbReference type="PROSITE" id="PS51163"/>
    </source>
</evidence>
<dbReference type="GO" id="GO:0008270">
    <property type="term" value="F:zinc ion binding"/>
    <property type="evidence" value="ECO:0007669"/>
    <property type="project" value="UniProtKB-KW"/>
</dbReference>
<dbReference type="NCBIfam" id="TIGR00143">
    <property type="entry name" value="hypF"/>
    <property type="match status" value="1"/>
</dbReference>
<organism evidence="13 14">
    <name type="scientific">Aeromonas caviae</name>
    <name type="common">Aeromonas punctata</name>
    <dbReference type="NCBI Taxonomy" id="648"/>
    <lineage>
        <taxon>Bacteria</taxon>
        <taxon>Pseudomonadati</taxon>
        <taxon>Pseudomonadota</taxon>
        <taxon>Gammaproteobacteria</taxon>
        <taxon>Aeromonadales</taxon>
        <taxon>Aeromonadaceae</taxon>
        <taxon>Aeromonas</taxon>
    </lineage>
</organism>
<evidence type="ECO:0000256" key="4">
    <source>
        <dbReference type="ARBA" id="ARBA00022723"/>
    </source>
</evidence>
<sequence>MAAPVGPPQPPCHEGGFPAPRLSGRGAGPSLDGAMTTSTRLRLRREFHIDGIVQGVGFRPFVYGLALRHGLAGYVLNDANGVTIGAEGSPEQLAAFALELRELAPPLSRIDHVSERELPRDQDPDFDGQFHGQFRIKASQQQSAATVAISPDQGMCEACANDVANPSDRHHHYPFTNCTHCGPRYTIIRRLPYDRPHTAMADFAMCPRCAAAYENPLDRRYHAQPVSCPECGPHLTWRSGHGDALAEREDALHEAARALQAGKLIAVKGMGGYHLMCDARNEQSVARLRTLKRRERKPLAVMMGSLAEAKLYVTGSEDEWKLLTSQARPITLLRKRINDDRLSESQLTTAPLAEGIAPGIPYLGVMLPYTPLHQLLLDACAMPLVATSANGRGSPILIECEAVVRELGSEIDGILDHNRPILHPCDDSLVQWAGGRRQTLRLARGYAPCTPSLQEAVRVPLLAVGAQQKNQLALAFGRQRIYSPYIGDLHSLPMQEHFEQTLATFRELYDLNPELLVSDCHPGYLSHQWAKSYCRHQGATHLEVQHHHAHLLGVMAEHNITGPALGVAFDGTGLGDDGTLWGGELLLADVKGFERVAHLRPFKLVGGEAAIREPVRQLLGLLFESHSPEEISTLDIPLVSKLPPERLSNLHQLWQLGRNAPYTSSIGRLFDAVAALLGVIDTPDYEGEAGLLLEAAALQLAPDEQPFPLAFDLSQSAEGPLQIQWAELIHTLVSERRQGTATASLAAGFIRAISNLVIALAGRFPGYPLALGGGVFQNRVLMDQLVPALEAAGRQVLTSETLPLNDGGIAAGQLWFAIHHLATHQPATAGCATLSES</sequence>
<dbReference type="SUPFAM" id="SSF54975">
    <property type="entry name" value="Acylphosphatase/BLUF domain-like"/>
    <property type="match status" value="1"/>
</dbReference>
<dbReference type="PROSITE" id="PS00150">
    <property type="entry name" value="ACYLPHOSPHATASE_1"/>
    <property type="match status" value="1"/>
</dbReference>
<evidence type="ECO:0000313" key="13">
    <source>
        <dbReference type="EMBL" id="BBQ31037.1"/>
    </source>
</evidence>
<evidence type="ECO:0000259" key="11">
    <source>
        <dbReference type="PROSITE" id="PS51160"/>
    </source>
</evidence>
<dbReference type="InterPro" id="IPR041440">
    <property type="entry name" value="HypF_C"/>
</dbReference>
<dbReference type="Pfam" id="PF01300">
    <property type="entry name" value="Sua5_yciO_yrdC"/>
    <property type="match status" value="1"/>
</dbReference>
<dbReference type="Pfam" id="PF22521">
    <property type="entry name" value="HypF_C_2"/>
    <property type="match status" value="1"/>
</dbReference>